<gene>
    <name evidence="2" type="ORF">AW10_02695</name>
</gene>
<evidence type="ECO:0000259" key="1">
    <source>
        <dbReference type="PROSITE" id="PS50075"/>
    </source>
</evidence>
<dbReference type="Proteomes" id="UP000021816">
    <property type="component" value="Unassembled WGS sequence"/>
</dbReference>
<dbReference type="AlphaFoldDB" id="A0A011N8Y4"/>
<sequence length="86" mass="9597">MTDTLTQAIKDFIMEEFLPGEDPDELTTTTPLISGGILDSIATLKLVMFMEEKYSVNFEPHEVDKEHLDNLESIVKLVLSKNPTGA</sequence>
<proteinExistence type="predicted"/>
<reference evidence="2 3" key="1">
    <citation type="submission" date="2014-02" db="EMBL/GenBank/DDBJ databases">
        <title>Expanding our view of genomic diversity in Candidatus Accumulibacter clades.</title>
        <authorList>
            <person name="Skennerton C.T."/>
            <person name="Barr J.J."/>
            <person name="Slater F.R."/>
            <person name="Bond P.L."/>
            <person name="Tyson G.W."/>
        </authorList>
    </citation>
    <scope>NUCLEOTIDE SEQUENCE [LARGE SCALE GENOMIC DNA]</scope>
    <source>
        <strain evidence="3">BA-92</strain>
    </source>
</reference>
<evidence type="ECO:0000313" key="2">
    <source>
        <dbReference type="EMBL" id="EXI79053.1"/>
    </source>
</evidence>
<dbReference type="InterPro" id="IPR036736">
    <property type="entry name" value="ACP-like_sf"/>
</dbReference>
<dbReference type="STRING" id="1454003.AW10_02695"/>
<comment type="caution">
    <text evidence="2">The sequence shown here is derived from an EMBL/GenBank/DDBJ whole genome shotgun (WGS) entry which is preliminary data.</text>
</comment>
<dbReference type="Gene3D" id="1.10.1200.10">
    <property type="entry name" value="ACP-like"/>
    <property type="match status" value="1"/>
</dbReference>
<organism evidence="2 3">
    <name type="scientific">Candidatus Accumulibacter appositus</name>
    <dbReference type="NCBI Taxonomy" id="1454003"/>
    <lineage>
        <taxon>Bacteria</taxon>
        <taxon>Pseudomonadati</taxon>
        <taxon>Pseudomonadota</taxon>
        <taxon>Betaproteobacteria</taxon>
        <taxon>Candidatus Accumulibacter</taxon>
    </lineage>
</organism>
<name>A0A011N8Y4_9PROT</name>
<accession>A0A011N8Y4</accession>
<dbReference type="InterPro" id="IPR009081">
    <property type="entry name" value="PP-bd_ACP"/>
</dbReference>
<dbReference type="EMBL" id="JEMX01000061">
    <property type="protein sequence ID" value="EXI79053.1"/>
    <property type="molecule type" value="Genomic_DNA"/>
</dbReference>
<dbReference type="PATRIC" id="fig|1454003.3.peg.2749"/>
<dbReference type="PROSITE" id="PS50075">
    <property type="entry name" value="CARRIER"/>
    <property type="match status" value="1"/>
</dbReference>
<feature type="domain" description="Carrier" evidence="1">
    <location>
        <begin position="4"/>
        <end position="82"/>
    </location>
</feature>
<evidence type="ECO:0000313" key="3">
    <source>
        <dbReference type="Proteomes" id="UP000021816"/>
    </source>
</evidence>
<dbReference type="SUPFAM" id="SSF47336">
    <property type="entry name" value="ACP-like"/>
    <property type="match status" value="1"/>
</dbReference>
<protein>
    <recommendedName>
        <fullName evidence="1">Carrier domain-containing protein</fullName>
    </recommendedName>
</protein>